<comment type="similarity">
    <text evidence="5">Belongs to the DEAD box helicase family.</text>
</comment>
<dbReference type="PROSITE" id="PS51195">
    <property type="entry name" value="Q_MOTIF"/>
    <property type="match status" value="1"/>
</dbReference>
<reference evidence="11" key="1">
    <citation type="submission" date="2023-03" db="EMBL/GenBank/DDBJ databases">
        <title>Lomoglobus Profundus gen. nov., sp. nov., a novel member of the phylum Verrucomicrobia, isolated from deep-marine sediment of South China Sea.</title>
        <authorList>
            <person name="Ahmad T."/>
            <person name="Ishaq S.E."/>
            <person name="Wang F."/>
        </authorList>
    </citation>
    <scope>NUCLEOTIDE SEQUENCE</scope>
    <source>
        <strain evidence="11">LMO-M01</strain>
    </source>
</reference>
<dbReference type="GO" id="GO:0016787">
    <property type="term" value="F:hydrolase activity"/>
    <property type="evidence" value="ECO:0007669"/>
    <property type="project" value="UniProtKB-KW"/>
</dbReference>
<dbReference type="InterPro" id="IPR050079">
    <property type="entry name" value="DEAD_box_RNA_helicase"/>
</dbReference>
<organism evidence="11 12">
    <name type="scientific">Synoicihabitans lomoniglobus</name>
    <dbReference type="NCBI Taxonomy" id="2909285"/>
    <lineage>
        <taxon>Bacteria</taxon>
        <taxon>Pseudomonadati</taxon>
        <taxon>Verrucomicrobiota</taxon>
        <taxon>Opitutia</taxon>
        <taxon>Opitutales</taxon>
        <taxon>Opitutaceae</taxon>
        <taxon>Synoicihabitans</taxon>
    </lineage>
</organism>
<dbReference type="RefSeq" id="WP_330929175.1">
    <property type="nucleotide sequence ID" value="NZ_CP119075.1"/>
</dbReference>
<dbReference type="GO" id="GO:0005524">
    <property type="term" value="F:ATP binding"/>
    <property type="evidence" value="ECO:0007669"/>
    <property type="project" value="UniProtKB-KW"/>
</dbReference>
<protein>
    <submittedName>
        <fullName evidence="11">DEAD/DEAH box helicase</fullName>
    </submittedName>
</protein>
<evidence type="ECO:0000256" key="4">
    <source>
        <dbReference type="ARBA" id="ARBA00022840"/>
    </source>
</evidence>
<dbReference type="GO" id="GO:0003676">
    <property type="term" value="F:nucleic acid binding"/>
    <property type="evidence" value="ECO:0007669"/>
    <property type="project" value="InterPro"/>
</dbReference>
<feature type="domain" description="Helicase C-terminal" evidence="9">
    <location>
        <begin position="227"/>
        <end position="374"/>
    </location>
</feature>
<dbReference type="GO" id="GO:0003724">
    <property type="term" value="F:RNA helicase activity"/>
    <property type="evidence" value="ECO:0007669"/>
    <property type="project" value="InterPro"/>
</dbReference>
<dbReference type="InterPro" id="IPR011545">
    <property type="entry name" value="DEAD/DEAH_box_helicase_dom"/>
</dbReference>
<dbReference type="GO" id="GO:0005829">
    <property type="term" value="C:cytosol"/>
    <property type="evidence" value="ECO:0007669"/>
    <property type="project" value="TreeGrafter"/>
</dbReference>
<dbReference type="SMART" id="SM00490">
    <property type="entry name" value="HELICc"/>
    <property type="match status" value="1"/>
</dbReference>
<evidence type="ECO:0000256" key="2">
    <source>
        <dbReference type="ARBA" id="ARBA00022801"/>
    </source>
</evidence>
<evidence type="ECO:0000259" key="8">
    <source>
        <dbReference type="PROSITE" id="PS51192"/>
    </source>
</evidence>
<dbReference type="InterPro" id="IPR044742">
    <property type="entry name" value="DEAD/DEAH_RhlB"/>
</dbReference>
<keyword evidence="2" id="KW-0378">Hydrolase</keyword>
<evidence type="ECO:0000256" key="6">
    <source>
        <dbReference type="PROSITE-ProRule" id="PRU00552"/>
    </source>
</evidence>
<evidence type="ECO:0000259" key="10">
    <source>
        <dbReference type="PROSITE" id="PS51195"/>
    </source>
</evidence>
<dbReference type="SMART" id="SM00487">
    <property type="entry name" value="DEXDc"/>
    <property type="match status" value="1"/>
</dbReference>
<evidence type="ECO:0000313" key="12">
    <source>
        <dbReference type="Proteomes" id="UP001218638"/>
    </source>
</evidence>
<dbReference type="PANTHER" id="PTHR47959:SF13">
    <property type="entry name" value="ATP-DEPENDENT RNA HELICASE RHLE"/>
    <property type="match status" value="1"/>
</dbReference>
<dbReference type="InterPro" id="IPR027417">
    <property type="entry name" value="P-loop_NTPase"/>
</dbReference>
<dbReference type="Pfam" id="PF00271">
    <property type="entry name" value="Helicase_C"/>
    <property type="match status" value="1"/>
</dbReference>
<dbReference type="Pfam" id="PF00270">
    <property type="entry name" value="DEAD"/>
    <property type="match status" value="1"/>
</dbReference>
<feature type="domain" description="DEAD-box RNA helicase Q" evidence="10">
    <location>
        <begin position="1"/>
        <end position="29"/>
    </location>
</feature>
<keyword evidence="12" id="KW-1185">Reference proteome</keyword>
<dbReference type="CDD" id="cd00268">
    <property type="entry name" value="DEADc"/>
    <property type="match status" value="1"/>
</dbReference>
<accession>A0AAE9ZSN9</accession>
<keyword evidence="3 11" id="KW-0347">Helicase</keyword>
<evidence type="ECO:0000256" key="7">
    <source>
        <dbReference type="SAM" id="MobiDB-lite"/>
    </source>
</evidence>
<dbReference type="PANTHER" id="PTHR47959">
    <property type="entry name" value="ATP-DEPENDENT RNA HELICASE RHLE-RELATED"/>
    <property type="match status" value="1"/>
</dbReference>
<dbReference type="InterPro" id="IPR014001">
    <property type="entry name" value="Helicase_ATP-bd"/>
</dbReference>
<dbReference type="Gene3D" id="3.40.50.300">
    <property type="entry name" value="P-loop containing nucleotide triphosphate hydrolases"/>
    <property type="match status" value="2"/>
</dbReference>
<evidence type="ECO:0000313" key="11">
    <source>
        <dbReference type="EMBL" id="WED63447.1"/>
    </source>
</evidence>
<dbReference type="CDD" id="cd18787">
    <property type="entry name" value="SF2_C_DEAD"/>
    <property type="match status" value="1"/>
</dbReference>
<keyword evidence="4" id="KW-0067">ATP-binding</keyword>
<dbReference type="AlphaFoldDB" id="A0AAE9ZSN9"/>
<dbReference type="PROSITE" id="PS51194">
    <property type="entry name" value="HELICASE_CTER"/>
    <property type="match status" value="1"/>
</dbReference>
<dbReference type="EMBL" id="CP119075">
    <property type="protein sequence ID" value="WED63447.1"/>
    <property type="molecule type" value="Genomic_DNA"/>
</dbReference>
<evidence type="ECO:0000259" key="9">
    <source>
        <dbReference type="PROSITE" id="PS51194"/>
    </source>
</evidence>
<proteinExistence type="inferred from homology"/>
<dbReference type="KEGG" id="slom:PXH66_13995"/>
<evidence type="ECO:0000256" key="1">
    <source>
        <dbReference type="ARBA" id="ARBA00022741"/>
    </source>
</evidence>
<evidence type="ECO:0000256" key="3">
    <source>
        <dbReference type="ARBA" id="ARBA00022806"/>
    </source>
</evidence>
<keyword evidence="1" id="KW-0547">Nucleotide-binding</keyword>
<feature type="short sequence motif" description="Q motif" evidence="6">
    <location>
        <begin position="1"/>
        <end position="29"/>
    </location>
</feature>
<feature type="region of interest" description="Disordered" evidence="7">
    <location>
        <begin position="377"/>
        <end position="472"/>
    </location>
</feature>
<gene>
    <name evidence="11" type="ORF">PXH66_13995</name>
</gene>
<dbReference type="Proteomes" id="UP001218638">
    <property type="component" value="Chromosome"/>
</dbReference>
<dbReference type="InterPro" id="IPR001650">
    <property type="entry name" value="Helicase_C-like"/>
</dbReference>
<feature type="compositionally biased region" description="Gly residues" evidence="7">
    <location>
        <begin position="395"/>
        <end position="434"/>
    </location>
</feature>
<feature type="domain" description="Helicase ATP-binding" evidence="8">
    <location>
        <begin position="32"/>
        <end position="203"/>
    </location>
</feature>
<dbReference type="SUPFAM" id="SSF52540">
    <property type="entry name" value="P-loop containing nucleoside triphosphate hydrolases"/>
    <property type="match status" value="1"/>
</dbReference>
<evidence type="ECO:0000256" key="5">
    <source>
        <dbReference type="ARBA" id="ARBA00038437"/>
    </source>
</evidence>
<dbReference type="InterPro" id="IPR014014">
    <property type="entry name" value="RNA_helicase_DEAD_Q_motif"/>
</dbReference>
<name>A0AAE9ZSN9_9BACT</name>
<sequence>MPFKELGLNANLVQGVLAMGYGDPTPIQLRAIPIVLSGRDLIGSAQTGTGKTAAFALPVLQRLGKHSRGNPRVLVLEPTRELAAQVETAFRDLGRFGDMTATVLHGGVGYGRQREALRNGSDIVIATVGRLMDFIQEKEIDLRDIEVLILDEVDRMLDMGFIRDVKRIVELCPKSRQTLFFSATVPPEIEEVAKFALRDPARVVIGRTRSVNESVKHALFPIAYDQKFDLLLALLEKEDFQSVIIFSRTKHGADRIARKLKSAKHSVAVLHANRSQGQRTTALEGFKNGRYEIMVATDIAARGIDVSGVSHVINYDVPENPEDYVHRIGRTGRAMAVGDAYMLAIPEEGGDVHDIERFIGARIPQLTLEDFAYERGRPPVVDTSRPFKNPRRGKNGGQGGGGNRGGGGGHQGGAGGGRQGGGGGGGGGGSGGGNRPRSNQAPKGSRPSAGKPKGSSNAPRPSKPASRLRRGR</sequence>
<dbReference type="PROSITE" id="PS51192">
    <property type="entry name" value="HELICASE_ATP_BIND_1"/>
    <property type="match status" value="1"/>
</dbReference>